<dbReference type="GeneID" id="20196951"/>
<dbReference type="CTD" id="20196951"/>
<evidence type="ECO:0000313" key="1">
    <source>
        <dbReference type="EMBL" id="ESN95516.1"/>
    </source>
</evidence>
<reference evidence="2" key="3">
    <citation type="submission" date="2015-06" db="UniProtKB">
        <authorList>
            <consortium name="EnsemblMetazoa"/>
        </authorList>
    </citation>
    <scope>IDENTIFICATION</scope>
</reference>
<dbReference type="eggNOG" id="KOG0260">
    <property type="taxonomic scope" value="Eukaryota"/>
</dbReference>
<dbReference type="InParanoid" id="T1EK51"/>
<dbReference type="AlphaFoldDB" id="T1EK51"/>
<protein>
    <submittedName>
        <fullName evidence="1 2">Uncharacterized protein</fullName>
    </submittedName>
</protein>
<gene>
    <name evidence="2" type="primary">20196951</name>
    <name evidence="1" type="ORF">HELRODRAFT_148123</name>
</gene>
<organism evidence="2 3">
    <name type="scientific">Helobdella robusta</name>
    <name type="common">Californian leech</name>
    <dbReference type="NCBI Taxonomy" id="6412"/>
    <lineage>
        <taxon>Eukaryota</taxon>
        <taxon>Metazoa</taxon>
        <taxon>Spiralia</taxon>
        <taxon>Lophotrochozoa</taxon>
        <taxon>Annelida</taxon>
        <taxon>Clitellata</taxon>
        <taxon>Hirudinea</taxon>
        <taxon>Rhynchobdellida</taxon>
        <taxon>Glossiphoniidae</taxon>
        <taxon>Helobdella</taxon>
    </lineage>
</organism>
<sequence>ENQPDKMTDDNFLKLIETNMLNDLTLQGFNNISKVYMVQPTTDDKKRIIIDEKG</sequence>
<proteinExistence type="predicted"/>
<dbReference type="OrthoDB" id="270392at2759"/>
<reference evidence="3" key="1">
    <citation type="submission" date="2012-12" db="EMBL/GenBank/DDBJ databases">
        <authorList>
            <person name="Hellsten U."/>
            <person name="Grimwood J."/>
            <person name="Chapman J.A."/>
            <person name="Shapiro H."/>
            <person name="Aerts A."/>
            <person name="Otillar R.P."/>
            <person name="Terry A.Y."/>
            <person name="Boore J.L."/>
            <person name="Simakov O."/>
            <person name="Marletaz F."/>
            <person name="Cho S.-J."/>
            <person name="Edsinger-Gonzales E."/>
            <person name="Havlak P."/>
            <person name="Kuo D.-H."/>
            <person name="Larsson T."/>
            <person name="Lv J."/>
            <person name="Arendt D."/>
            <person name="Savage R."/>
            <person name="Osoegawa K."/>
            <person name="de Jong P."/>
            <person name="Lindberg D.R."/>
            <person name="Seaver E.C."/>
            <person name="Weisblat D.A."/>
            <person name="Putnam N.H."/>
            <person name="Grigoriev I.V."/>
            <person name="Rokhsar D.S."/>
        </authorList>
    </citation>
    <scope>NUCLEOTIDE SEQUENCE</scope>
</reference>
<keyword evidence="3" id="KW-1185">Reference proteome</keyword>
<dbReference type="STRING" id="6412.T1EK51"/>
<dbReference type="RefSeq" id="XP_009026385.1">
    <property type="nucleotide sequence ID" value="XM_009028137.1"/>
</dbReference>
<dbReference type="EMBL" id="AMQM01006802">
    <property type="status" value="NOT_ANNOTATED_CDS"/>
    <property type="molecule type" value="Genomic_DNA"/>
</dbReference>
<evidence type="ECO:0000313" key="3">
    <source>
        <dbReference type="Proteomes" id="UP000015101"/>
    </source>
</evidence>
<accession>T1EK51</accession>
<dbReference type="EnsemblMetazoa" id="HelroT148123">
    <property type="protein sequence ID" value="HelroP148123"/>
    <property type="gene ID" value="HelroG148123"/>
</dbReference>
<dbReference type="EMBL" id="KB097519">
    <property type="protein sequence ID" value="ESN95516.1"/>
    <property type="molecule type" value="Genomic_DNA"/>
</dbReference>
<dbReference type="HOGENOM" id="CLU_3056402_0_0_1"/>
<dbReference type="KEGG" id="hro:HELRODRAFT_148123"/>
<evidence type="ECO:0000313" key="2">
    <source>
        <dbReference type="EnsemblMetazoa" id="HelroP148123"/>
    </source>
</evidence>
<name>T1EK51_HELRO</name>
<reference evidence="1 3" key="2">
    <citation type="journal article" date="2013" name="Nature">
        <title>Insights into bilaterian evolution from three spiralian genomes.</title>
        <authorList>
            <person name="Simakov O."/>
            <person name="Marletaz F."/>
            <person name="Cho S.J."/>
            <person name="Edsinger-Gonzales E."/>
            <person name="Havlak P."/>
            <person name="Hellsten U."/>
            <person name="Kuo D.H."/>
            <person name="Larsson T."/>
            <person name="Lv J."/>
            <person name="Arendt D."/>
            <person name="Savage R."/>
            <person name="Osoegawa K."/>
            <person name="de Jong P."/>
            <person name="Grimwood J."/>
            <person name="Chapman J.A."/>
            <person name="Shapiro H."/>
            <person name="Aerts A."/>
            <person name="Otillar R.P."/>
            <person name="Terry A.Y."/>
            <person name="Boore J.L."/>
            <person name="Grigoriev I.V."/>
            <person name="Lindberg D.R."/>
            <person name="Seaver E.C."/>
            <person name="Weisblat D.A."/>
            <person name="Putnam N.H."/>
            <person name="Rokhsar D.S."/>
        </authorList>
    </citation>
    <scope>NUCLEOTIDE SEQUENCE</scope>
</reference>
<dbReference type="Proteomes" id="UP000015101">
    <property type="component" value="Unassembled WGS sequence"/>
</dbReference>